<proteinExistence type="predicted"/>
<dbReference type="RefSeq" id="WP_390363723.1">
    <property type="nucleotide sequence ID" value="NZ_JBHTKJ010000055.1"/>
</dbReference>
<comment type="caution">
    <text evidence="1">The sequence shown here is derived from an EMBL/GenBank/DDBJ whole genome shotgun (WGS) entry which is preliminary data.</text>
</comment>
<accession>A0ABW3LSN3</accession>
<name>A0ABW3LSN3_9BACI</name>
<reference evidence="2" key="1">
    <citation type="journal article" date="2019" name="Int. J. Syst. Evol. Microbiol.">
        <title>The Global Catalogue of Microorganisms (GCM) 10K type strain sequencing project: providing services to taxonomists for standard genome sequencing and annotation.</title>
        <authorList>
            <consortium name="The Broad Institute Genomics Platform"/>
            <consortium name="The Broad Institute Genome Sequencing Center for Infectious Disease"/>
            <person name="Wu L."/>
            <person name="Ma J."/>
        </authorList>
    </citation>
    <scope>NUCLEOTIDE SEQUENCE [LARGE SCALE GENOMIC DNA]</scope>
    <source>
        <strain evidence="2">CCUG 56754</strain>
    </source>
</reference>
<gene>
    <name evidence="1" type="ORF">ACFQ3N_16780</name>
</gene>
<sequence length="61" mass="6758">MGTEFELQWDNSIVSEGQVKQVLLDAGVLVGLSDARTIGYGHFEVLSFDERNVRDTQKTSA</sequence>
<dbReference type="Proteomes" id="UP001597040">
    <property type="component" value="Unassembled WGS sequence"/>
</dbReference>
<protein>
    <submittedName>
        <fullName evidence="1">Uncharacterized protein</fullName>
    </submittedName>
</protein>
<keyword evidence="2" id="KW-1185">Reference proteome</keyword>
<evidence type="ECO:0000313" key="2">
    <source>
        <dbReference type="Proteomes" id="UP001597040"/>
    </source>
</evidence>
<dbReference type="EMBL" id="JBHTKJ010000055">
    <property type="protein sequence ID" value="MFD1040029.1"/>
    <property type="molecule type" value="Genomic_DNA"/>
</dbReference>
<organism evidence="1 2">
    <name type="scientific">Virgibacillus byunsanensis</name>
    <dbReference type="NCBI Taxonomy" id="570945"/>
    <lineage>
        <taxon>Bacteria</taxon>
        <taxon>Bacillati</taxon>
        <taxon>Bacillota</taxon>
        <taxon>Bacilli</taxon>
        <taxon>Bacillales</taxon>
        <taxon>Bacillaceae</taxon>
        <taxon>Virgibacillus</taxon>
    </lineage>
</organism>
<evidence type="ECO:0000313" key="1">
    <source>
        <dbReference type="EMBL" id="MFD1040029.1"/>
    </source>
</evidence>